<dbReference type="AlphaFoldDB" id="A0A1G8JG03"/>
<dbReference type="STRING" id="262004.SAMN04489796_10970"/>
<sequence length="149" mass="17178">MLGYLNNKQIEHVLQSLIIGRIGCHADDRTYVVPVTYAYDGKYIYGHTKEGLKISMMRKNPMVCFEVDVMENMSNWRSVIAWGKFEELKSPEQRKEGLKILMNAVMPLMTGETTISHPMSDSHQKTIEAMKGVVYRIELTKKTGRYEKT</sequence>
<organism evidence="1 2">
    <name type="scientific">Winogradskyella thalassocola</name>
    <dbReference type="NCBI Taxonomy" id="262004"/>
    <lineage>
        <taxon>Bacteria</taxon>
        <taxon>Pseudomonadati</taxon>
        <taxon>Bacteroidota</taxon>
        <taxon>Flavobacteriia</taxon>
        <taxon>Flavobacteriales</taxon>
        <taxon>Flavobacteriaceae</taxon>
        <taxon>Winogradskyella</taxon>
    </lineage>
</organism>
<dbReference type="InterPro" id="IPR024747">
    <property type="entry name" value="Pyridox_Oxase-rel"/>
</dbReference>
<proteinExistence type="predicted"/>
<gene>
    <name evidence="1" type="ORF">SAMN04489796_10970</name>
</gene>
<dbReference type="Gene3D" id="2.30.110.10">
    <property type="entry name" value="Electron Transport, Fmn-binding Protein, Chain A"/>
    <property type="match status" value="1"/>
</dbReference>
<dbReference type="Pfam" id="PF12900">
    <property type="entry name" value="Pyridox_ox_2"/>
    <property type="match status" value="1"/>
</dbReference>
<dbReference type="InterPro" id="IPR012349">
    <property type="entry name" value="Split_barrel_FMN-bd"/>
</dbReference>
<keyword evidence="2" id="KW-1185">Reference proteome</keyword>
<dbReference type="EMBL" id="FNCZ01000009">
    <property type="protein sequence ID" value="SDI30001.1"/>
    <property type="molecule type" value="Genomic_DNA"/>
</dbReference>
<dbReference type="PANTHER" id="PTHR34071:SF2">
    <property type="entry name" value="FLAVIN-NUCLEOTIDE-BINDING PROTEIN"/>
    <property type="match status" value="1"/>
</dbReference>
<dbReference type="OrthoDB" id="9794935at2"/>
<dbReference type="Proteomes" id="UP000199492">
    <property type="component" value="Unassembled WGS sequence"/>
</dbReference>
<reference evidence="2" key="1">
    <citation type="submission" date="2016-10" db="EMBL/GenBank/DDBJ databases">
        <authorList>
            <person name="Varghese N."/>
            <person name="Submissions S."/>
        </authorList>
    </citation>
    <scope>NUCLEOTIDE SEQUENCE [LARGE SCALE GENOMIC DNA]</scope>
    <source>
        <strain evidence="2">DSM 15363</strain>
    </source>
</reference>
<name>A0A1G8JG03_9FLAO</name>
<protein>
    <submittedName>
        <fullName evidence="1">Pyridoxamine 5'-phosphate oxidase</fullName>
    </submittedName>
</protein>
<evidence type="ECO:0000313" key="2">
    <source>
        <dbReference type="Proteomes" id="UP000199492"/>
    </source>
</evidence>
<evidence type="ECO:0000313" key="1">
    <source>
        <dbReference type="EMBL" id="SDI30001.1"/>
    </source>
</evidence>
<dbReference type="SUPFAM" id="SSF50475">
    <property type="entry name" value="FMN-binding split barrel"/>
    <property type="match status" value="1"/>
</dbReference>
<accession>A0A1G8JG03</accession>
<dbReference type="RefSeq" id="WP_092470101.1">
    <property type="nucleotide sequence ID" value="NZ_FNCZ01000009.1"/>
</dbReference>
<dbReference type="PANTHER" id="PTHR34071">
    <property type="entry name" value="5-NITROIMIDAZOLE ANTIBIOTICS RESISTANCE PROTEIN, NIMA-FAMILY-RELATED PROTEIN-RELATED"/>
    <property type="match status" value="1"/>
</dbReference>